<dbReference type="KEGG" id="fcy:FRACYDRAFT_240879"/>
<dbReference type="PANTHER" id="PTHR10963">
    <property type="entry name" value="GLYCOSYL HYDROLASE-RELATED"/>
    <property type="match status" value="1"/>
</dbReference>
<reference evidence="3 4" key="1">
    <citation type="submission" date="2016-09" db="EMBL/GenBank/DDBJ databases">
        <title>Extensive genetic diversity and differential bi-allelic expression allows diatom success in the polar Southern Ocean.</title>
        <authorList>
            <consortium name="DOE Joint Genome Institute"/>
            <person name="Mock T."/>
            <person name="Otillar R.P."/>
            <person name="Strauss J."/>
            <person name="Dupont C."/>
            <person name="Frickenhaus S."/>
            <person name="Maumus F."/>
            <person name="Mcmullan M."/>
            <person name="Sanges R."/>
            <person name="Schmutz J."/>
            <person name="Toseland A."/>
            <person name="Valas R."/>
            <person name="Veluchamy A."/>
            <person name="Ward B.J."/>
            <person name="Allen A."/>
            <person name="Barry K."/>
            <person name="Falciatore A."/>
            <person name="Ferrante M."/>
            <person name="Fortunato A.E."/>
            <person name="Gloeckner G."/>
            <person name="Gruber A."/>
            <person name="Hipkin R."/>
            <person name="Janech M."/>
            <person name="Kroth P."/>
            <person name="Leese F."/>
            <person name="Lindquist E."/>
            <person name="Lyon B.R."/>
            <person name="Martin J."/>
            <person name="Mayer C."/>
            <person name="Parker M."/>
            <person name="Quesneville H."/>
            <person name="Raymond J."/>
            <person name="Uhlig C."/>
            <person name="Valentin K.U."/>
            <person name="Worden A.Z."/>
            <person name="Armbrust E.V."/>
            <person name="Bowler C."/>
            <person name="Green B."/>
            <person name="Moulton V."/>
            <person name="Van Oosterhout C."/>
            <person name="Grigoriev I."/>
        </authorList>
    </citation>
    <scope>NUCLEOTIDE SEQUENCE [LARGE SCALE GENOMIC DNA]</scope>
    <source>
        <strain evidence="3 4">CCMP1102</strain>
    </source>
</reference>
<dbReference type="Pfam" id="PF26113">
    <property type="entry name" value="GH16_XgeA"/>
    <property type="match status" value="1"/>
</dbReference>
<feature type="domain" description="GH16" evidence="2">
    <location>
        <begin position="120"/>
        <end position="368"/>
    </location>
</feature>
<dbReference type="Proteomes" id="UP000095751">
    <property type="component" value="Unassembled WGS sequence"/>
</dbReference>
<dbReference type="InterPro" id="IPR000757">
    <property type="entry name" value="Beta-glucanase-like"/>
</dbReference>
<evidence type="ECO:0000259" key="2">
    <source>
        <dbReference type="PROSITE" id="PS51762"/>
    </source>
</evidence>
<dbReference type="InterPro" id="IPR013320">
    <property type="entry name" value="ConA-like_dom_sf"/>
</dbReference>
<feature type="region of interest" description="Disordered" evidence="1">
    <location>
        <begin position="117"/>
        <end position="143"/>
    </location>
</feature>
<dbReference type="OrthoDB" id="192832at2759"/>
<dbReference type="GO" id="GO:0009251">
    <property type="term" value="P:glucan catabolic process"/>
    <property type="evidence" value="ECO:0007669"/>
    <property type="project" value="TreeGrafter"/>
</dbReference>
<feature type="compositionally biased region" description="Basic and acidic residues" evidence="1">
    <location>
        <begin position="117"/>
        <end position="139"/>
    </location>
</feature>
<dbReference type="PROSITE" id="PS51762">
    <property type="entry name" value="GH16_2"/>
    <property type="match status" value="1"/>
</dbReference>
<feature type="region of interest" description="Disordered" evidence="1">
    <location>
        <begin position="1"/>
        <end position="29"/>
    </location>
</feature>
<keyword evidence="4" id="KW-1185">Reference proteome</keyword>
<sequence>MPPKESDALLSGDNNDQQRRRNKFGKHLSLDDEKLRSKIHTIATTIAESTESSTTSTTAASDADDETGSGSYKLIEKHQGKSFFDYYIFNDGPDSIGSNGYNTYVSKTKAEELNLIHVDDDNENSKNEEGNNNGNKEDSNNGAVYISSSKGTNENDRNPTTGTIYRNSVRLEGKRRFDNGLIILDVDQMPTGCGVWPAFWTTDETNWPDHGEIDIVEPINNQNIVKTALHTNEYCDMYSHVPRWNWTGSWDVATGIPDTYTGKLNFNNKLESDNCDVMTPHQWANQGCVAISDKNNTLGHGMNQNGGGIYVLEWDPIGGYIKSWVFPRTDDIPINLQQSLLNTNNNDDDDDDETTIIDPSSWSILPYAYFAIGNNSGCSANHFQNHRIVINLAFCGTVAGNRFATDCPVLYKKYNKLTGYRNSSVAACNAYIDSNEVQEVLNNDAYWKINGVYLYQRE</sequence>
<feature type="region of interest" description="Disordered" evidence="1">
    <location>
        <begin position="45"/>
        <end position="70"/>
    </location>
</feature>
<feature type="compositionally biased region" description="Low complexity" evidence="1">
    <location>
        <begin position="45"/>
        <end position="61"/>
    </location>
</feature>
<dbReference type="SUPFAM" id="SSF49899">
    <property type="entry name" value="Concanavalin A-like lectins/glucanases"/>
    <property type="match status" value="1"/>
</dbReference>
<organism evidence="3 4">
    <name type="scientific">Fragilariopsis cylindrus CCMP1102</name>
    <dbReference type="NCBI Taxonomy" id="635003"/>
    <lineage>
        <taxon>Eukaryota</taxon>
        <taxon>Sar</taxon>
        <taxon>Stramenopiles</taxon>
        <taxon>Ochrophyta</taxon>
        <taxon>Bacillariophyta</taxon>
        <taxon>Bacillariophyceae</taxon>
        <taxon>Bacillariophycidae</taxon>
        <taxon>Bacillariales</taxon>
        <taxon>Bacillariaceae</taxon>
        <taxon>Fragilariopsis</taxon>
    </lineage>
</organism>
<dbReference type="GO" id="GO:0004553">
    <property type="term" value="F:hydrolase activity, hydrolyzing O-glycosyl compounds"/>
    <property type="evidence" value="ECO:0007669"/>
    <property type="project" value="InterPro"/>
</dbReference>
<name>A0A1E7F9Y6_9STRA</name>
<dbReference type="Gene3D" id="2.60.120.200">
    <property type="match status" value="1"/>
</dbReference>
<dbReference type="AlphaFoldDB" id="A0A1E7F9Y6"/>
<accession>A0A1E7F9Y6</accession>
<dbReference type="InParanoid" id="A0A1E7F9Y6"/>
<dbReference type="InterPro" id="IPR050546">
    <property type="entry name" value="Glycosyl_Hydrlase_16"/>
</dbReference>
<protein>
    <submittedName>
        <fullName evidence="3">Endo-1,3(4)-beta-glucanase-like protein</fullName>
    </submittedName>
</protein>
<evidence type="ECO:0000313" key="3">
    <source>
        <dbReference type="EMBL" id="OEU14978.1"/>
    </source>
</evidence>
<evidence type="ECO:0000256" key="1">
    <source>
        <dbReference type="SAM" id="MobiDB-lite"/>
    </source>
</evidence>
<gene>
    <name evidence="3" type="primary">ENG8</name>
    <name evidence="3" type="ORF">FRACYDRAFT_240879</name>
</gene>
<evidence type="ECO:0000313" key="4">
    <source>
        <dbReference type="Proteomes" id="UP000095751"/>
    </source>
</evidence>
<dbReference type="EMBL" id="KV784360">
    <property type="protein sequence ID" value="OEU14978.1"/>
    <property type="molecule type" value="Genomic_DNA"/>
</dbReference>
<dbReference type="PANTHER" id="PTHR10963:SF24">
    <property type="entry name" value="GLYCOSIDASE C21B10.07-RELATED"/>
    <property type="match status" value="1"/>
</dbReference>
<proteinExistence type="predicted"/>